<dbReference type="CDD" id="cd14656">
    <property type="entry name" value="Imelysin-like_EfeO"/>
    <property type="match status" value="1"/>
</dbReference>
<feature type="transmembrane region" description="Helical" evidence="4">
    <location>
        <begin position="12"/>
        <end position="36"/>
    </location>
</feature>
<dbReference type="AlphaFoldDB" id="A0A934IL08"/>
<reference evidence="7" key="1">
    <citation type="submission" date="2020-12" db="EMBL/GenBank/DDBJ databases">
        <title>Bacterial taxonomy.</title>
        <authorList>
            <person name="Pan X."/>
        </authorList>
    </citation>
    <scope>NUCLEOTIDE SEQUENCE</scope>
    <source>
        <strain evidence="7">B2012</strain>
    </source>
</reference>
<keyword evidence="8" id="KW-1185">Reference proteome</keyword>
<comment type="caution">
    <text evidence="7">The sequence shown here is derived from an EMBL/GenBank/DDBJ whole genome shotgun (WGS) entry which is preliminary data.</text>
</comment>
<evidence type="ECO:0000256" key="3">
    <source>
        <dbReference type="ARBA" id="ARBA00022729"/>
    </source>
</evidence>
<evidence type="ECO:0000256" key="2">
    <source>
        <dbReference type="ARBA" id="ARBA00005989"/>
    </source>
</evidence>
<dbReference type="InterPro" id="IPR034981">
    <property type="entry name" value="Imelysin-like_EfeO/Algp7"/>
</dbReference>
<keyword evidence="4" id="KW-0812">Transmembrane</keyword>
<dbReference type="NCBIfam" id="NF041757">
    <property type="entry name" value="EfeO"/>
    <property type="match status" value="1"/>
</dbReference>
<evidence type="ECO:0000256" key="4">
    <source>
        <dbReference type="SAM" id="Phobius"/>
    </source>
</evidence>
<organism evidence="7 8">
    <name type="scientific">Acuticoccus mangrovi</name>
    <dbReference type="NCBI Taxonomy" id="2796142"/>
    <lineage>
        <taxon>Bacteria</taxon>
        <taxon>Pseudomonadati</taxon>
        <taxon>Pseudomonadota</taxon>
        <taxon>Alphaproteobacteria</taxon>
        <taxon>Hyphomicrobiales</taxon>
        <taxon>Amorphaceae</taxon>
        <taxon>Acuticoccus</taxon>
    </lineage>
</organism>
<proteinExistence type="inferred from homology"/>
<dbReference type="InterPro" id="IPR028096">
    <property type="entry name" value="EfeO_Cupredoxin"/>
</dbReference>
<dbReference type="Proteomes" id="UP000609531">
    <property type="component" value="Unassembled WGS sequence"/>
</dbReference>
<protein>
    <submittedName>
        <fullName evidence="7">Iron uptake system protein EfeO</fullName>
    </submittedName>
</protein>
<evidence type="ECO:0000259" key="6">
    <source>
        <dbReference type="Pfam" id="PF13473"/>
    </source>
</evidence>
<comment type="similarity">
    <text evidence="2">Belongs to the EfeM/EfeO family.</text>
</comment>
<dbReference type="PANTHER" id="PTHR39192:SF1">
    <property type="entry name" value="IRON UPTAKE SYSTEM COMPONENT EFEO"/>
    <property type="match status" value="1"/>
</dbReference>
<feature type="domain" description="EfeO-type cupredoxin-like" evidence="6">
    <location>
        <begin position="28"/>
        <end position="131"/>
    </location>
</feature>
<keyword evidence="4" id="KW-1133">Transmembrane helix</keyword>
<name>A0A934IL08_9HYPH</name>
<dbReference type="Gene3D" id="1.20.1420.20">
    <property type="entry name" value="M75 peptidase, HXXE motif"/>
    <property type="match status" value="1"/>
</dbReference>
<dbReference type="GO" id="GO:0042597">
    <property type="term" value="C:periplasmic space"/>
    <property type="evidence" value="ECO:0007669"/>
    <property type="project" value="UniProtKB-SubCell"/>
</dbReference>
<dbReference type="InterPro" id="IPR050894">
    <property type="entry name" value="EfeM/EfeO_iron_uptake"/>
</dbReference>
<keyword evidence="4" id="KW-0472">Membrane</keyword>
<dbReference type="EMBL" id="JAEKJA010000027">
    <property type="protein sequence ID" value="MBJ3778458.1"/>
    <property type="molecule type" value="Genomic_DNA"/>
</dbReference>
<comment type="subcellular location">
    <subcellularLocation>
        <location evidence="1">Periplasm</location>
    </subcellularLocation>
</comment>
<gene>
    <name evidence="7" type="primary">efeO</name>
    <name evidence="7" type="ORF">JCR33_22350</name>
</gene>
<feature type="domain" description="Imelysin-like" evidence="5">
    <location>
        <begin position="156"/>
        <end position="385"/>
    </location>
</feature>
<dbReference type="Pfam" id="PF09375">
    <property type="entry name" value="Peptidase_M75"/>
    <property type="match status" value="1"/>
</dbReference>
<keyword evidence="3" id="KW-0732">Signal</keyword>
<dbReference type="Pfam" id="PF13473">
    <property type="entry name" value="Cupredoxin_1"/>
    <property type="match status" value="1"/>
</dbReference>
<evidence type="ECO:0000313" key="7">
    <source>
        <dbReference type="EMBL" id="MBJ3778458.1"/>
    </source>
</evidence>
<accession>A0A934IL08</accession>
<dbReference type="InterPro" id="IPR018976">
    <property type="entry name" value="Imelysin-like"/>
</dbReference>
<evidence type="ECO:0000259" key="5">
    <source>
        <dbReference type="Pfam" id="PF09375"/>
    </source>
</evidence>
<dbReference type="NCBIfam" id="NF007697">
    <property type="entry name" value="PRK10378.1"/>
    <property type="match status" value="1"/>
</dbReference>
<dbReference type="InterPro" id="IPR053377">
    <property type="entry name" value="Iron_uptake_EfeM/EfeO"/>
</dbReference>
<sequence>MPDQDPTSTSSAWLLRAGVAGAALLAIAGGAAFYFASQGRQAPQGGQDATVAVTARACEPNELTVPAGKRSFEILNQSDRPVEWEILDGVMVVAERENIAPGFRQTLSARLSPGDYEMTCGLLSNPRGVLHVTHSDEAAEAAATPTLRKLLGPLSEYKFYLIRQSGAMVDQAEALAAAIKAGDLAKARALYEPARVPYKHIEPAVFRFSDLENAIDPVADYLAKREEDPAFTGYHRIEYGLFAENSLDGLDAVADKLVADVTTLKDRLRQLKLSPAFLTENPGAMADQLAQGRIMAGEDHYAHTDLTDLEANLDGIDRIVELLNPVLEPAAPELAAKVSAQREAVRAALDGLRGADGFPPYDTVDEASRKALTEAFENLAAALNQIPDAIGLG</sequence>
<dbReference type="PANTHER" id="PTHR39192">
    <property type="entry name" value="IRON UPTAKE SYSTEM COMPONENT EFEO"/>
    <property type="match status" value="1"/>
</dbReference>
<dbReference type="InterPro" id="IPR038352">
    <property type="entry name" value="Imelysin_sf"/>
</dbReference>
<dbReference type="RefSeq" id="WP_198884358.1">
    <property type="nucleotide sequence ID" value="NZ_JAEKJA010000027.1"/>
</dbReference>
<evidence type="ECO:0000313" key="8">
    <source>
        <dbReference type="Proteomes" id="UP000609531"/>
    </source>
</evidence>
<evidence type="ECO:0000256" key="1">
    <source>
        <dbReference type="ARBA" id="ARBA00004418"/>
    </source>
</evidence>